<evidence type="ECO:0000256" key="1">
    <source>
        <dbReference type="ARBA" id="ARBA00004071"/>
    </source>
</evidence>
<dbReference type="GO" id="GO:0006004">
    <property type="term" value="P:fucose metabolic process"/>
    <property type="evidence" value="ECO:0007669"/>
    <property type="project" value="InterPro"/>
</dbReference>
<gene>
    <name evidence="8" type="ORF">Atai01_63030</name>
</gene>
<keyword evidence="6" id="KW-0326">Glycosidase</keyword>
<protein>
    <recommendedName>
        <fullName evidence="3">alpha-L-fucosidase</fullName>
        <ecNumber evidence="3">3.2.1.51</ecNumber>
    </recommendedName>
</protein>
<dbReference type="AlphaFoldDB" id="A0A9W6VJM5"/>
<evidence type="ECO:0000259" key="7">
    <source>
        <dbReference type="Pfam" id="PF01120"/>
    </source>
</evidence>
<comment type="caution">
    <text evidence="8">The sequence shown here is derived from an EMBL/GenBank/DDBJ whole genome shotgun (WGS) entry which is preliminary data.</text>
</comment>
<dbReference type="InterPro" id="IPR000933">
    <property type="entry name" value="Glyco_hydro_29"/>
</dbReference>
<dbReference type="Gene3D" id="3.20.20.80">
    <property type="entry name" value="Glycosidases"/>
    <property type="match status" value="1"/>
</dbReference>
<evidence type="ECO:0000256" key="3">
    <source>
        <dbReference type="ARBA" id="ARBA00012662"/>
    </source>
</evidence>
<dbReference type="InterPro" id="IPR017853">
    <property type="entry name" value="GH"/>
</dbReference>
<reference evidence="8" key="1">
    <citation type="submission" date="2023-03" db="EMBL/GenBank/DDBJ databases">
        <title>Amycolatopsis taiwanensis NBRC 103393.</title>
        <authorList>
            <person name="Ichikawa N."/>
            <person name="Sato H."/>
            <person name="Tonouchi N."/>
        </authorList>
    </citation>
    <scope>NUCLEOTIDE SEQUENCE</scope>
    <source>
        <strain evidence="8">NBRC 103393</strain>
    </source>
</reference>
<dbReference type="InterPro" id="IPR006311">
    <property type="entry name" value="TAT_signal"/>
</dbReference>
<evidence type="ECO:0000313" key="9">
    <source>
        <dbReference type="Proteomes" id="UP001165136"/>
    </source>
</evidence>
<accession>A0A9W6VJM5</accession>
<evidence type="ECO:0000256" key="5">
    <source>
        <dbReference type="ARBA" id="ARBA00022801"/>
    </source>
</evidence>
<dbReference type="InterPro" id="IPR016286">
    <property type="entry name" value="FUC_metazoa-typ"/>
</dbReference>
<comment type="similarity">
    <text evidence="2">Belongs to the glycosyl hydrolase 29 family.</text>
</comment>
<comment type="function">
    <text evidence="1">Alpha-L-fucosidase is responsible for hydrolyzing the alpha-1,6-linked fucose joined to the reducing-end N-acetylglucosamine of the carbohydrate moieties of glycoproteins.</text>
</comment>
<sequence>MTEQAEWSEATMPDQRGISRRSMLAAAGTIAGAGLLGIAAPAAQAAPRAATPWYPSAKFGIFIHWGVYSAPAWGDAKHAAEWYLYAMNVTDPARGLGTREHHLKTYGADFDYDRFIPRFTARRYDPRAWVRLFEQAGARYFVLTSKHHDGFQLFPNPASDRHSVHFGPQRDLVGELFSAARDSHLRRGVYYSLGEFYSPALGTPPRNPYTGAEIPYTGYRPVSDYVTQYEHVHLKTLIDRYDPDVLWADGQGYHEFGGGPIFRPKVWDWRSEEILDYYYRNAANRPVPKSVVANDRFEYAHPDFATVEGDNKTYVLRPDPWEACLNIGKSWGYNENEDPANIKSSARLLQLLVEVVSKNGNMLLNIGPREDGTIADWMSSRLLDMGRWLRINGSAIYDSSPWQRAMDGDVCYTTTRDAFHLIPLRWPGAKLTVPGDVPIDGRARIRLLGGHSGPLAWTRTADGVVVDLPSQRTDDFSEEFPAVLRVSTR</sequence>
<dbReference type="InterPro" id="IPR013780">
    <property type="entry name" value="Glyco_hydro_b"/>
</dbReference>
<keyword evidence="5" id="KW-0378">Hydrolase</keyword>
<dbReference type="PROSITE" id="PS51318">
    <property type="entry name" value="TAT"/>
    <property type="match status" value="1"/>
</dbReference>
<dbReference type="Pfam" id="PF01120">
    <property type="entry name" value="Alpha_L_fucos"/>
    <property type="match status" value="1"/>
</dbReference>
<dbReference type="GO" id="GO:0016139">
    <property type="term" value="P:glycoside catabolic process"/>
    <property type="evidence" value="ECO:0007669"/>
    <property type="project" value="TreeGrafter"/>
</dbReference>
<evidence type="ECO:0000256" key="2">
    <source>
        <dbReference type="ARBA" id="ARBA00007951"/>
    </source>
</evidence>
<dbReference type="EC" id="3.2.1.51" evidence="3"/>
<keyword evidence="9" id="KW-1185">Reference proteome</keyword>
<organism evidence="8 9">
    <name type="scientific">Amycolatopsis taiwanensis</name>
    <dbReference type="NCBI Taxonomy" id="342230"/>
    <lineage>
        <taxon>Bacteria</taxon>
        <taxon>Bacillati</taxon>
        <taxon>Actinomycetota</taxon>
        <taxon>Actinomycetes</taxon>
        <taxon>Pseudonocardiales</taxon>
        <taxon>Pseudonocardiaceae</taxon>
        <taxon>Amycolatopsis</taxon>
    </lineage>
</organism>
<evidence type="ECO:0000256" key="6">
    <source>
        <dbReference type="ARBA" id="ARBA00023295"/>
    </source>
</evidence>
<dbReference type="EMBL" id="BSTI01000017">
    <property type="protein sequence ID" value="GLY69684.1"/>
    <property type="molecule type" value="Genomic_DNA"/>
</dbReference>
<dbReference type="SMART" id="SM00812">
    <property type="entry name" value="Alpha_L_fucos"/>
    <property type="match status" value="1"/>
</dbReference>
<keyword evidence="4" id="KW-0732">Signal</keyword>
<dbReference type="GO" id="GO:0004560">
    <property type="term" value="F:alpha-L-fucosidase activity"/>
    <property type="evidence" value="ECO:0007669"/>
    <property type="project" value="InterPro"/>
</dbReference>
<dbReference type="SUPFAM" id="SSF51445">
    <property type="entry name" value="(Trans)glycosidases"/>
    <property type="match status" value="1"/>
</dbReference>
<dbReference type="Gene3D" id="2.60.40.1180">
    <property type="entry name" value="Golgi alpha-mannosidase II"/>
    <property type="match status" value="1"/>
</dbReference>
<feature type="domain" description="Glycoside hydrolase family 29 N-terminal" evidence="7">
    <location>
        <begin position="45"/>
        <end position="393"/>
    </location>
</feature>
<evidence type="ECO:0000256" key="4">
    <source>
        <dbReference type="ARBA" id="ARBA00022729"/>
    </source>
</evidence>
<dbReference type="PRINTS" id="PR00741">
    <property type="entry name" value="GLHYDRLASE29"/>
</dbReference>
<dbReference type="PANTHER" id="PTHR10030">
    <property type="entry name" value="ALPHA-L-FUCOSIDASE"/>
    <property type="match status" value="1"/>
</dbReference>
<name>A0A9W6VJM5_9PSEU</name>
<dbReference type="Proteomes" id="UP001165136">
    <property type="component" value="Unassembled WGS sequence"/>
</dbReference>
<dbReference type="GO" id="GO:0005764">
    <property type="term" value="C:lysosome"/>
    <property type="evidence" value="ECO:0007669"/>
    <property type="project" value="TreeGrafter"/>
</dbReference>
<evidence type="ECO:0000313" key="8">
    <source>
        <dbReference type="EMBL" id="GLY69684.1"/>
    </source>
</evidence>
<proteinExistence type="inferred from homology"/>
<dbReference type="InterPro" id="IPR057739">
    <property type="entry name" value="Glyco_hydro_29_N"/>
</dbReference>
<dbReference type="PANTHER" id="PTHR10030:SF37">
    <property type="entry name" value="ALPHA-L-FUCOSIDASE-RELATED"/>
    <property type="match status" value="1"/>
</dbReference>